<evidence type="ECO:0000313" key="3">
    <source>
        <dbReference type="Proteomes" id="UP001224622"/>
    </source>
</evidence>
<protein>
    <submittedName>
        <fullName evidence="2">AntA/AntB antirepressor family protein</fullName>
    </submittedName>
</protein>
<dbReference type="InterPro" id="IPR013557">
    <property type="entry name" value="AntA/B_antirep"/>
</dbReference>
<dbReference type="RefSeq" id="WP_309047722.1">
    <property type="nucleotide sequence ID" value="NZ_JAVIGA010000014.1"/>
</dbReference>
<accession>A0AAJ1YDJ6</accession>
<sequence length="280" mass="31590">MNMKNTANTGRGQAHPKESYGIINGNDFASIVPVISGRIGGRESNIVSAKALHKALGVGRVFSSWFNARVDEYGFINTTDYVESDPFDFRNQSTSVDQLTPERVFNPKRGRPEKDYLITLDMAKELAMVERNEQGRAVRRYFIQCEQELHRSVPEIAARLRHQLKTRISAANMFKAMCAALDAAYVEQGKQASQKHYTNESNMIARIVLGGMTAKQWAQENDVDGDPRDNMSAEQLDHLTYLESTNITLIDMGIAYDQRKAELSRLSQRWMAKRLGADHA</sequence>
<proteinExistence type="predicted"/>
<reference evidence="2" key="1">
    <citation type="submission" date="2023-08" db="EMBL/GenBank/DDBJ databases">
        <title>The Comparative Genomic Analysis of Yersiniaceae from Polar Regions.</title>
        <authorList>
            <person name="Goncharov A."/>
            <person name="Aslanov B."/>
            <person name="Kolodzhieva V."/>
            <person name="Azarov D."/>
            <person name="Mochov A."/>
            <person name="Lebedeva E."/>
        </authorList>
    </citation>
    <scope>NUCLEOTIDE SEQUENCE</scope>
    <source>
        <strain evidence="2">Vf</strain>
    </source>
</reference>
<comment type="caution">
    <text evidence="2">The sequence shown here is derived from an EMBL/GenBank/DDBJ whole genome shotgun (WGS) entry which is preliminary data.</text>
</comment>
<organism evidence="2 3">
    <name type="scientific">Serratia fonticola</name>
    <dbReference type="NCBI Taxonomy" id="47917"/>
    <lineage>
        <taxon>Bacteria</taxon>
        <taxon>Pseudomonadati</taxon>
        <taxon>Pseudomonadota</taxon>
        <taxon>Gammaproteobacteria</taxon>
        <taxon>Enterobacterales</taxon>
        <taxon>Yersiniaceae</taxon>
        <taxon>Serratia</taxon>
    </lineage>
</organism>
<evidence type="ECO:0000259" key="1">
    <source>
        <dbReference type="Pfam" id="PF08346"/>
    </source>
</evidence>
<name>A0AAJ1YDJ6_SERFO</name>
<dbReference type="Proteomes" id="UP001224622">
    <property type="component" value="Unassembled WGS sequence"/>
</dbReference>
<dbReference type="Pfam" id="PF08346">
    <property type="entry name" value="AntA"/>
    <property type="match status" value="1"/>
</dbReference>
<dbReference type="AlphaFoldDB" id="A0AAJ1YDJ6"/>
<dbReference type="PANTHER" id="PTHR36180:SF1">
    <property type="entry name" value="ANTA_ANTB ANTIREPRESSOR DOMAIN-CONTAINING PROTEIN"/>
    <property type="match status" value="1"/>
</dbReference>
<evidence type="ECO:0000313" key="2">
    <source>
        <dbReference type="EMBL" id="MDQ9127651.1"/>
    </source>
</evidence>
<gene>
    <name evidence="2" type="ORF">RDT67_14555</name>
</gene>
<feature type="domain" description="AntA/AntB antirepressor" evidence="1">
    <location>
        <begin position="47"/>
        <end position="132"/>
    </location>
</feature>
<dbReference type="EMBL" id="JAVIGA010000014">
    <property type="protein sequence ID" value="MDQ9127651.1"/>
    <property type="molecule type" value="Genomic_DNA"/>
</dbReference>
<dbReference type="PANTHER" id="PTHR36180">
    <property type="entry name" value="DNA-BINDING PROTEIN-RELATED-RELATED"/>
    <property type="match status" value="1"/>
</dbReference>